<protein>
    <submittedName>
        <fullName evidence="5">Ubiquitin-like domain-containing protein</fullName>
    </submittedName>
</protein>
<dbReference type="EMBL" id="CAMXCT010006511">
    <property type="protein sequence ID" value="CAI4015052.1"/>
    <property type="molecule type" value="Genomic_DNA"/>
</dbReference>
<accession>A0A9P1DR14</accession>
<sequence>MAEADAVQVVVEEFDPQAKAGTKVKSEVSASLSIGGVDHKVSQQKDKNKAQRAKLKKQLRDAFTKEEAEDMEQTEDEKKARPEKLGIAKKFMMETACTTGDGKPKKLVGTGPKDLGEYGVGVQLYFEFLSDMGWLWVFLFLFTIPMLYYTLGGTILNDFPETKNQNFFYKGMALFTPANLGTCGSGAMDCLSQHQRETRKVFPGSDTLVSDVTPALGILDLVQMIIALGFIIWFRLYKIPAAVRIQDEANVTASDFAIRVGGLPRKLKQNHENYEPLLKHHFEKVLLECGQDENDDPERPNVAEVALIREYDGCISTFLQQGNLLEEMYEASIGARLAKSDGKAEKQQKLEKKREKLKKQFYKLDETIKEQTDMKDSEREVCGAFVMFQTEQMKDLVLSAYKPFTNSWTSRLVQPKHLRFQDWRLRVSQTCEPEELYWENMDYSWLLHKCRKFCTLTVSFFIVVFCIFILTWLRSSSAAVNTSSMPFDLWIFEEAGQARSLDASGPAPCMELCQLDVFFDDRCEVVESPMNYMNLIFDTDFIWNASTDTSAHLLQDNNAECHPSDPFYQSPSCTQNQSARVAYVFKEPSPVLCIKVANRKGPSGQKPAPMRIYGCPSNTLVSNSSGFFDQQGERWDRETYCVRFDDAILEGYDSPQPVKLRSDCLFPITLEAAQRAKDLGESFMTSPRLSCFCVQQANKEPRIRFPGLVETPEAEAVSG</sequence>
<feature type="region of interest" description="Disordered" evidence="2">
    <location>
        <begin position="35"/>
        <end position="80"/>
    </location>
</feature>
<feature type="transmembrane region" description="Helical" evidence="3">
    <location>
        <begin position="215"/>
        <end position="236"/>
    </location>
</feature>
<dbReference type="GO" id="GO:0005886">
    <property type="term" value="C:plasma membrane"/>
    <property type="evidence" value="ECO:0007669"/>
    <property type="project" value="TreeGrafter"/>
</dbReference>
<feature type="compositionally biased region" description="Basic and acidic residues" evidence="2">
    <location>
        <begin position="37"/>
        <end position="49"/>
    </location>
</feature>
<feature type="coiled-coil region" evidence="1">
    <location>
        <begin position="340"/>
        <end position="367"/>
    </location>
</feature>
<dbReference type="EMBL" id="CAMXCT020006511">
    <property type="protein sequence ID" value="CAL1168427.1"/>
    <property type="molecule type" value="Genomic_DNA"/>
</dbReference>
<dbReference type="InterPro" id="IPR045122">
    <property type="entry name" value="Csc1-like"/>
</dbReference>
<comment type="caution">
    <text evidence="4">The sequence shown here is derived from an EMBL/GenBank/DDBJ whole genome shotgun (WGS) entry which is preliminary data.</text>
</comment>
<evidence type="ECO:0000313" key="5">
    <source>
        <dbReference type="EMBL" id="CAL4802364.1"/>
    </source>
</evidence>
<reference evidence="4" key="1">
    <citation type="submission" date="2022-10" db="EMBL/GenBank/DDBJ databases">
        <authorList>
            <person name="Chen Y."/>
            <person name="Dougan E. K."/>
            <person name="Chan C."/>
            <person name="Rhodes N."/>
            <person name="Thang M."/>
        </authorList>
    </citation>
    <scope>NUCLEOTIDE SEQUENCE</scope>
</reference>
<gene>
    <name evidence="4" type="ORF">C1SCF055_LOCUS39905</name>
</gene>
<dbReference type="EMBL" id="CAMXCT030006511">
    <property type="protein sequence ID" value="CAL4802364.1"/>
    <property type="molecule type" value="Genomic_DNA"/>
</dbReference>
<dbReference type="OrthoDB" id="439101at2759"/>
<reference evidence="5 6" key="2">
    <citation type="submission" date="2024-05" db="EMBL/GenBank/DDBJ databases">
        <authorList>
            <person name="Chen Y."/>
            <person name="Shah S."/>
            <person name="Dougan E. K."/>
            <person name="Thang M."/>
            <person name="Chan C."/>
        </authorList>
    </citation>
    <scope>NUCLEOTIDE SEQUENCE [LARGE SCALE GENOMIC DNA]</scope>
</reference>
<evidence type="ECO:0000256" key="2">
    <source>
        <dbReference type="SAM" id="MobiDB-lite"/>
    </source>
</evidence>
<dbReference type="Proteomes" id="UP001152797">
    <property type="component" value="Unassembled WGS sequence"/>
</dbReference>
<evidence type="ECO:0000256" key="3">
    <source>
        <dbReference type="SAM" id="Phobius"/>
    </source>
</evidence>
<organism evidence="4">
    <name type="scientific">Cladocopium goreaui</name>
    <dbReference type="NCBI Taxonomy" id="2562237"/>
    <lineage>
        <taxon>Eukaryota</taxon>
        <taxon>Sar</taxon>
        <taxon>Alveolata</taxon>
        <taxon>Dinophyceae</taxon>
        <taxon>Suessiales</taxon>
        <taxon>Symbiodiniaceae</taxon>
        <taxon>Cladocopium</taxon>
    </lineage>
</organism>
<evidence type="ECO:0000313" key="4">
    <source>
        <dbReference type="EMBL" id="CAI4015052.1"/>
    </source>
</evidence>
<dbReference type="AlphaFoldDB" id="A0A9P1DR14"/>
<keyword evidence="1" id="KW-0175">Coiled coil</keyword>
<dbReference type="PANTHER" id="PTHR13018">
    <property type="entry name" value="PROBABLE MEMBRANE PROTEIN DUF221-RELATED"/>
    <property type="match status" value="1"/>
</dbReference>
<dbReference type="PANTHER" id="PTHR13018:SF5">
    <property type="entry name" value="RE44586P"/>
    <property type="match status" value="1"/>
</dbReference>
<evidence type="ECO:0000313" key="6">
    <source>
        <dbReference type="Proteomes" id="UP001152797"/>
    </source>
</evidence>
<keyword evidence="3" id="KW-1133">Transmembrane helix</keyword>
<keyword evidence="6" id="KW-1185">Reference proteome</keyword>
<name>A0A9P1DR14_9DINO</name>
<feature type="transmembrane region" description="Helical" evidence="3">
    <location>
        <begin position="133"/>
        <end position="151"/>
    </location>
</feature>
<keyword evidence="3" id="KW-0472">Membrane</keyword>
<dbReference type="GO" id="GO:0005227">
    <property type="term" value="F:calcium-activated cation channel activity"/>
    <property type="evidence" value="ECO:0007669"/>
    <property type="project" value="InterPro"/>
</dbReference>
<evidence type="ECO:0000256" key="1">
    <source>
        <dbReference type="SAM" id="Coils"/>
    </source>
</evidence>
<feature type="transmembrane region" description="Helical" evidence="3">
    <location>
        <begin position="453"/>
        <end position="473"/>
    </location>
</feature>
<keyword evidence="3" id="KW-0812">Transmembrane</keyword>
<proteinExistence type="predicted"/>